<protein>
    <submittedName>
        <fullName evidence="2">Thioredoxin family protein</fullName>
    </submittedName>
</protein>
<feature type="chain" id="PRO_5042187159" evidence="1">
    <location>
        <begin position="22"/>
        <end position="156"/>
    </location>
</feature>
<dbReference type="EMBL" id="CP059733">
    <property type="protein sequence ID" value="WDE06514.1"/>
    <property type="molecule type" value="Genomic_DNA"/>
</dbReference>
<evidence type="ECO:0000313" key="3">
    <source>
        <dbReference type="Proteomes" id="UP000032352"/>
    </source>
</evidence>
<dbReference type="PROSITE" id="PS51257">
    <property type="entry name" value="PROKAR_LIPOPROTEIN"/>
    <property type="match status" value="1"/>
</dbReference>
<reference evidence="2 3" key="2">
    <citation type="journal article" date="2022" name="Mar. Drugs">
        <title>Bioassay-Guided Fractionation Leads to the Detection of Cholic Acid Generated by the Rare Thalassomonas sp.</title>
        <authorList>
            <person name="Pheiffer F."/>
            <person name="Schneider Y.K."/>
            <person name="Hansen E.H."/>
            <person name="Andersen J.H."/>
            <person name="Isaksson J."/>
            <person name="Busche T."/>
            <person name="R C."/>
            <person name="Kalinowski J."/>
            <person name="Zyl L.V."/>
            <person name="Trindade M."/>
        </authorList>
    </citation>
    <scope>NUCLEOTIDE SEQUENCE [LARGE SCALE GENOMIC DNA]</scope>
    <source>
        <strain evidence="2 3">XOM25</strain>
    </source>
</reference>
<dbReference type="Pfam" id="PF14595">
    <property type="entry name" value="Thioredoxin_9"/>
    <property type="match status" value="1"/>
</dbReference>
<dbReference type="Proteomes" id="UP000032352">
    <property type="component" value="Chromosome"/>
</dbReference>
<dbReference type="SUPFAM" id="SSF52833">
    <property type="entry name" value="Thioredoxin-like"/>
    <property type="match status" value="1"/>
</dbReference>
<dbReference type="KEGG" id="tvd:SG34_006230"/>
<name>A0AAE9Z5N3_9GAMM</name>
<keyword evidence="1" id="KW-0732">Signal</keyword>
<dbReference type="InterPro" id="IPR036249">
    <property type="entry name" value="Thioredoxin-like_sf"/>
</dbReference>
<organism evidence="2 3">
    <name type="scientific">Thalassomonas viridans</name>
    <dbReference type="NCBI Taxonomy" id="137584"/>
    <lineage>
        <taxon>Bacteria</taxon>
        <taxon>Pseudomonadati</taxon>
        <taxon>Pseudomonadota</taxon>
        <taxon>Gammaproteobacteria</taxon>
        <taxon>Alteromonadales</taxon>
        <taxon>Colwelliaceae</taxon>
        <taxon>Thalassomonas</taxon>
    </lineage>
</organism>
<dbReference type="Gene3D" id="3.40.30.10">
    <property type="entry name" value="Glutaredoxin"/>
    <property type="match status" value="1"/>
</dbReference>
<gene>
    <name evidence="2" type="ORF">SG34_006230</name>
</gene>
<keyword evidence="3" id="KW-1185">Reference proteome</keyword>
<evidence type="ECO:0000256" key="1">
    <source>
        <dbReference type="SAM" id="SignalP"/>
    </source>
</evidence>
<evidence type="ECO:0000313" key="2">
    <source>
        <dbReference type="EMBL" id="WDE06514.1"/>
    </source>
</evidence>
<dbReference type="RefSeq" id="WP_161797941.1">
    <property type="nucleotide sequence ID" value="NZ_CP059733.1"/>
</dbReference>
<dbReference type="AlphaFoldDB" id="A0AAE9Z5N3"/>
<accession>A0AAE9Z5N3</accession>
<proteinExistence type="predicted"/>
<feature type="signal peptide" evidence="1">
    <location>
        <begin position="1"/>
        <end position="21"/>
    </location>
</feature>
<reference evidence="2 3" key="1">
    <citation type="journal article" date="2015" name="Genome Announc.">
        <title>Draft Genome Sequences of Marine Isolates of Thalassomonas viridans and Thalassomonas actiniarum.</title>
        <authorList>
            <person name="Olonade I."/>
            <person name="van Zyl L.J."/>
            <person name="Trindade M."/>
        </authorList>
    </citation>
    <scope>NUCLEOTIDE SEQUENCE [LARGE SCALE GENOMIC DNA]</scope>
    <source>
        <strain evidence="2 3">XOM25</strain>
    </source>
</reference>
<sequence length="156" mass="17060">MKIYRAIGLAAFLLFTLVACAHDGKVAVGAINSDELFSQYPDFSQAYQQAELSAPEQEQVKGWPEKLKVTTYFGTWCHDSQREVPKMLKILALRPDLSSELLALDINKSDPEGKAADAGIAFTPTFVVTLDGQEIGRIVERPETSLVGDISAMLAI</sequence>